<dbReference type="KEGG" id="sfy:GFH48_20945"/>
<gene>
    <name evidence="2" type="ORF">GFH48_20945</name>
</gene>
<reference evidence="2 3" key="1">
    <citation type="submission" date="2019-10" db="EMBL/GenBank/DDBJ databases">
        <title>A novel species.</title>
        <authorList>
            <person name="Gao J."/>
        </authorList>
    </citation>
    <scope>NUCLEOTIDE SEQUENCE [LARGE SCALE GENOMIC DNA]</scope>
    <source>
        <strain evidence="2 3">QMT-28</strain>
    </source>
</reference>
<accession>A0A5Q0LEZ3</accession>
<dbReference type="InterPro" id="IPR004843">
    <property type="entry name" value="Calcineurin-like_PHP"/>
</dbReference>
<keyword evidence="3" id="KW-1185">Reference proteome</keyword>
<dbReference type="GO" id="GO:0016787">
    <property type="term" value="F:hydrolase activity"/>
    <property type="evidence" value="ECO:0007669"/>
    <property type="project" value="InterPro"/>
</dbReference>
<dbReference type="Proteomes" id="UP000326179">
    <property type="component" value="Chromosome"/>
</dbReference>
<dbReference type="PANTHER" id="PTHR46546">
    <property type="entry name" value="SHEWANELLA-LIKE PROTEIN PHOSPHATASE 1"/>
    <property type="match status" value="1"/>
</dbReference>
<dbReference type="EMBL" id="CP045643">
    <property type="protein sequence ID" value="QFZ75404.1"/>
    <property type="molecule type" value="Genomic_DNA"/>
</dbReference>
<dbReference type="AlphaFoldDB" id="A0A5Q0LEZ3"/>
<dbReference type="InterPro" id="IPR029052">
    <property type="entry name" value="Metallo-depent_PP-like"/>
</dbReference>
<organism evidence="2 3">
    <name type="scientific">Streptomyces fagopyri</name>
    <dbReference type="NCBI Taxonomy" id="2662397"/>
    <lineage>
        <taxon>Bacteria</taxon>
        <taxon>Bacillati</taxon>
        <taxon>Actinomycetota</taxon>
        <taxon>Actinomycetes</taxon>
        <taxon>Kitasatosporales</taxon>
        <taxon>Streptomycetaceae</taxon>
        <taxon>Streptomyces</taxon>
    </lineage>
</organism>
<proteinExistence type="predicted"/>
<evidence type="ECO:0000313" key="3">
    <source>
        <dbReference type="Proteomes" id="UP000326179"/>
    </source>
</evidence>
<protein>
    <submittedName>
        <fullName evidence="2">Serine/threonine protein phosphatase</fullName>
    </submittedName>
</protein>
<dbReference type="Pfam" id="PF00149">
    <property type="entry name" value="Metallophos"/>
    <property type="match status" value="1"/>
</dbReference>
<evidence type="ECO:0000313" key="2">
    <source>
        <dbReference type="EMBL" id="QFZ75404.1"/>
    </source>
</evidence>
<feature type="domain" description="Calcineurin-like phosphoesterase" evidence="1">
    <location>
        <begin position="91"/>
        <end position="307"/>
    </location>
</feature>
<evidence type="ECO:0000259" key="1">
    <source>
        <dbReference type="Pfam" id="PF00149"/>
    </source>
</evidence>
<name>A0A5Q0LEZ3_9ACTN</name>
<dbReference type="PANTHER" id="PTHR46546:SF4">
    <property type="entry name" value="SHEWANELLA-LIKE PROTEIN PHOSPHATASE 1"/>
    <property type="match status" value="1"/>
</dbReference>
<dbReference type="SUPFAM" id="SSF56300">
    <property type="entry name" value="Metallo-dependent phosphatases"/>
    <property type="match status" value="1"/>
</dbReference>
<dbReference type="Gene3D" id="3.60.21.10">
    <property type="match status" value="1"/>
</dbReference>
<sequence>MTQGAGQGPEVLRTETLRDFRVPAYVHETGPYVPSTSPGEPFGVVEELAEEPDGYTPTQRDLPVINRGDTVQVAVDPETGPAPQPAEGPGPLYVVGDVHGYLDQLIAALQEQDLLDAAGNWSAGTARLWFLGDFTDRGPDGIGVIDLVMRLSAEAAAVGGYCKALMGNHELLLLGARRFGDTPVNSGAGTATFQAAWLLNGGQKTDMDRLQDHHLQWMARLDAMEEVDGHLLMHSDTTAYLDYGDSIEAVNDTIRETLTRNDADECWDLFRKLTRRFAFRDDGGTEAVLSLLDTYGGTRVVHGHSPIPYLLGEVGSEEGEDNPSPVVEEPHLYADGLAIAMDGGVTMAGKLLVRQLPLGN</sequence>
<dbReference type="RefSeq" id="WP_153289667.1">
    <property type="nucleotide sequence ID" value="NZ_CP045643.1"/>
</dbReference>